<feature type="domain" description="NodB homology" evidence="19">
    <location>
        <begin position="35"/>
        <end position="219"/>
    </location>
</feature>
<dbReference type="UniPathway" id="UPA00251">
    <property type="reaction ID" value="UER00324"/>
</dbReference>
<gene>
    <name evidence="20" type="ORF">DDE83_008184</name>
</gene>
<evidence type="ECO:0000256" key="2">
    <source>
        <dbReference type="ARBA" id="ARBA00002600"/>
    </source>
</evidence>
<organism evidence="20 21">
    <name type="scientific">Stemphylium lycopersici</name>
    <name type="common">Tomato gray leaf spot disease fungus</name>
    <name type="synonym">Thyrospora lycopersici</name>
    <dbReference type="NCBI Taxonomy" id="183478"/>
    <lineage>
        <taxon>Eukaryota</taxon>
        <taxon>Fungi</taxon>
        <taxon>Dikarya</taxon>
        <taxon>Ascomycota</taxon>
        <taxon>Pezizomycotina</taxon>
        <taxon>Dothideomycetes</taxon>
        <taxon>Pleosporomycetidae</taxon>
        <taxon>Pleosporales</taxon>
        <taxon>Pleosporineae</taxon>
        <taxon>Pleosporaceae</taxon>
        <taxon>Stemphylium</taxon>
    </lineage>
</organism>
<feature type="region of interest" description="Disordered" evidence="15">
    <location>
        <begin position="965"/>
        <end position="1032"/>
    </location>
</feature>
<keyword evidence="11" id="KW-0119">Carbohydrate metabolism</keyword>
<comment type="function">
    <text evidence="2">Catalyzes the 6-electron oxidation of protoporphyrinogen-IX to form protoporphyrin-IX.</text>
</comment>
<evidence type="ECO:0000256" key="6">
    <source>
        <dbReference type="ARBA" id="ARBA00022669"/>
    </source>
</evidence>
<keyword evidence="10" id="KW-0627">Porphyrin biosynthesis</keyword>
<dbReference type="SUPFAM" id="SSF88713">
    <property type="entry name" value="Glycoside hydrolase/deacetylase"/>
    <property type="match status" value="1"/>
</dbReference>
<evidence type="ECO:0000256" key="14">
    <source>
        <dbReference type="PROSITE-ProRule" id="PRU00261"/>
    </source>
</evidence>
<dbReference type="InterPro" id="IPR036861">
    <property type="entry name" value="Endochitinase-like_sf"/>
</dbReference>
<keyword evidence="8 17" id="KW-0732">Signal</keyword>
<dbReference type="STRING" id="183478.A0A364MTX8"/>
<evidence type="ECO:0000256" key="9">
    <source>
        <dbReference type="ARBA" id="ARBA00022801"/>
    </source>
</evidence>
<dbReference type="InterPro" id="IPR049326">
    <property type="entry name" value="Rhodopsin_dom_fungi"/>
</dbReference>
<evidence type="ECO:0000256" key="13">
    <source>
        <dbReference type="ARBA" id="ARBA00047554"/>
    </source>
</evidence>
<dbReference type="InterPro" id="IPR011330">
    <property type="entry name" value="Glyco_hydro/deAcase_b/a-brl"/>
</dbReference>
<dbReference type="InterPro" id="IPR055046">
    <property type="entry name" value="Nab2-like_Znf-CCCH"/>
</dbReference>
<accession>A0A364MTX8</accession>
<dbReference type="Pfam" id="PF01593">
    <property type="entry name" value="Amino_oxidase"/>
    <property type="match status" value="1"/>
</dbReference>
<evidence type="ECO:0000256" key="1">
    <source>
        <dbReference type="ARBA" id="ARBA00001941"/>
    </source>
</evidence>
<evidence type="ECO:0000256" key="16">
    <source>
        <dbReference type="SAM" id="Phobius"/>
    </source>
</evidence>
<dbReference type="Gene3D" id="3.30.60.10">
    <property type="entry name" value="Endochitinase-like"/>
    <property type="match status" value="1"/>
</dbReference>
<dbReference type="InterPro" id="IPR004572">
    <property type="entry name" value="Protoporphyrinogen_oxidase"/>
</dbReference>
<feature type="transmembrane region" description="Helical" evidence="16">
    <location>
        <begin position="466"/>
        <end position="488"/>
    </location>
</feature>
<dbReference type="Gene3D" id="4.10.1000.40">
    <property type="match status" value="1"/>
</dbReference>
<keyword evidence="16" id="KW-0472">Membrane</keyword>
<dbReference type="CDD" id="cd11618">
    <property type="entry name" value="ChtBD1_1"/>
    <property type="match status" value="1"/>
</dbReference>
<dbReference type="SUPFAM" id="SSF57016">
    <property type="entry name" value="Plant lectins/antimicrobial peptides"/>
    <property type="match status" value="1"/>
</dbReference>
<dbReference type="FunFam" id="1.10.340.40:FF:000001">
    <property type="entry name" value="Nuclear polyadenylated RNA-binding protein nab2"/>
    <property type="match status" value="1"/>
</dbReference>
<protein>
    <recommendedName>
        <fullName evidence="5">protoporphyrinogen oxidase</fullName>
        <ecNumber evidence="5">1.3.3.4</ecNumber>
    </recommendedName>
</protein>
<comment type="caution">
    <text evidence="14">Lacks conserved residue(s) required for the propagation of feature annotation.</text>
</comment>
<dbReference type="GO" id="GO:0046872">
    <property type="term" value="F:metal ion binding"/>
    <property type="evidence" value="ECO:0007669"/>
    <property type="project" value="UniProtKB-KW"/>
</dbReference>
<dbReference type="InterPro" id="IPR002509">
    <property type="entry name" value="NODB_dom"/>
</dbReference>
<sequence>MSRRFRGGLGALAALVSFTSAVPFGLQIYSCTTPGVIAPGFDDGPWIYSEDVLDRMGAAGFKATWFINGANKGNIYDYNSTLRRMVGMGHQIGSHTWSHKDLATLTTDGIRQEMTLLEDAMVNILGYFPYYMRPPFLSLSADALSVLKELEYHVIIGDLNTKDWEYQSETGINTAKKLFVDGLDQGYTIVEAHEQEVWTHGELIDYMISVVKSRGIKTVTVAECLGEPATSQWYRSVREPRSTNTSSSADAGPTYSLNGRCGNINAGNNLGWTCPSNGGRCCSKYGSCGSTIEYCAANVCQPAFGICNPPVSSSSYRDEASKTSGPAATNVPSSTFVFTNNTMTTTTTSSSAAVTSLGPGSVTPDNTCGNQGSGKGKGYICKAGSCCSKYGNCGVDWISQQDLLRSDYAMLATTSTVFATRVAAQTWVTCIVTGPGIACDDAKKFFDEGVLCSSLPEKRRQTASLYFAYAIDTVTNLMVMFLPIKLIWNLQMQNAKKIGCSLLFASGFVCILFATIRAVQVGQDGRPQNPDARWITMWTIVECSAAMIIGCCPGLASMVPKGWARSSNGMAYDGQGYVRQSRDQSDESATGMHCLEGVRSPKGGRKSEKRSGQISISRTGNESDDELPERRTGDTGIRITDESRPASHSLFPAHRSPSKPRDSALASPRTTLSMAVDFASESPLAMQLQQVVQPKLAEFGWTTGGDDTTLFDYILLMLANDKNEAQVAAELSNDLLDLGPENTETQQFAQWLFEQIEHLKQPGGGGDAHVTQSIENQMDSTSNDNSGAAQDTDMEGVSEAQGTIPTGPKAMRNGSGGQAGRPARGGRMLNQLNKNMDRNNDSVLHRVRGAGGGAGRVNAHARDPPKGPRGQNIGRGIEAMANGRGMGNASMNMGQNNMNGMNGMPMGGIPGMQMPPMGGQNNMPGVGLNPQQQMALMQMYEQQAQMMQQIFSGGAPTAFVNPNFNQNNRNGRGKPLHQRMDRSHQGGRGMNPNAKPFSKKEGEDETMADGPSGENGNGMDVEQPSGRPEPSSTMCKFNLRCTNPDCHFVHQSPAAIPGTPVDMNDTCDFGAACKNKKCVGKHPSPAQRQKYQSEQECAFWPNCRDPSTCPYKHPVAKPCHNGADCAVEGCKYGHSTIMCKFNPCLNPRCLYKHEPGQKKNTTNVWVAPKEGEHVSERKFVDDEQKEELIIPGKDQEMDQGQAQANESVNNVSQKTLKTVAARPLYRSLGRPLLASSSQVLHRQCRYQSSHPERIAILGGGIGGLASAYYIAREFPQSKITLFEAGKETGGWIKSRRVEVEDADGQPGNILFELGPRSLRNATVTAGLIQDLGILDDVIYTKKTEPGAKNRFIYYPDQLNRLPAERPSLADFFALWRTGILDGAFGILTEPMKPRRSFSMTDETVGSWLERRVDKRIADNLISALFHGIYAGDIWQLSAKTLLGLAWQLEGRYGNALGGFFRMQNEDPRPEQLTLAHPVDLESSKAMNDEIVLNTDFERNLNEASMFTFRNGLQQLVRALQDAVETKGNVEIRTEAPIQSFKPFNSNGKLGVNVESGKEGSTTTEPFDLAISTLRNTDLTPYVTVMTVNLFYPNANLLPVEGFGYLIPQSVPFEQNPERALGVIFDSSAIKGQDTASGTKLTVMMGGHWWDGWTSYPTEEEGLEMAKSVLKRHIGITDEPTAHIANLSRDCIPQYTLGYSDRMKDFAHGISNDFKGRLRLVGSQFNGVSVNDIITGAWRVARDMKGEGWKGRSCGLDRLADEREWVVASSRELRYSRKSTFVKPTERM</sequence>
<dbReference type="Proteomes" id="UP000249619">
    <property type="component" value="Unassembled WGS sequence"/>
</dbReference>
<dbReference type="NCBIfam" id="TIGR00562">
    <property type="entry name" value="proto_IX_ox"/>
    <property type="match status" value="1"/>
</dbReference>
<feature type="region of interest" description="Disordered" evidence="15">
    <location>
        <begin position="851"/>
        <end position="873"/>
    </location>
</feature>
<keyword evidence="21" id="KW-1185">Reference proteome</keyword>
<keyword evidence="16" id="KW-0812">Transmembrane</keyword>
<dbReference type="PANTHER" id="PTHR46471:SF2">
    <property type="entry name" value="CHITIN DEACETYLASE-RELATED"/>
    <property type="match status" value="1"/>
</dbReference>
<dbReference type="PROSITE" id="PS50941">
    <property type="entry name" value="CHIT_BIND_I_2"/>
    <property type="match status" value="1"/>
</dbReference>
<name>A0A364MTX8_STELY</name>
<dbReference type="CDD" id="cd10951">
    <property type="entry name" value="CE4_ClCDA_like"/>
    <property type="match status" value="1"/>
</dbReference>
<evidence type="ECO:0000256" key="8">
    <source>
        <dbReference type="ARBA" id="ARBA00022729"/>
    </source>
</evidence>
<feature type="signal peptide" evidence="17">
    <location>
        <begin position="1"/>
        <end position="21"/>
    </location>
</feature>
<dbReference type="GO" id="GO:0006782">
    <property type="term" value="P:protoporphyrinogen IX biosynthetic process"/>
    <property type="evidence" value="ECO:0007669"/>
    <property type="project" value="UniProtKB-UniPathway"/>
</dbReference>
<dbReference type="FunFam" id="4.10.1000.40:FF:000002">
    <property type="entry name" value="Nuclear polyadenylated RNA-binding protein Nab2"/>
    <property type="match status" value="1"/>
</dbReference>
<keyword evidence="20" id="KW-0560">Oxidoreductase</keyword>
<keyword evidence="7" id="KW-0479">Metal-binding</keyword>
<comment type="caution">
    <text evidence="20">The sequence shown here is derived from an EMBL/GenBank/DDBJ whole genome shotgun (WGS) entry which is preliminary data.</text>
</comment>
<keyword evidence="16" id="KW-1133">Transmembrane helix</keyword>
<comment type="pathway">
    <text evidence="3">Porphyrin-containing compound metabolism; protoporphyrin-IX biosynthesis; protoporphyrin-IX from protoporphyrinogen-IX: step 1/1.</text>
</comment>
<keyword evidence="9" id="KW-0378">Hydrolase</keyword>
<evidence type="ECO:0000256" key="5">
    <source>
        <dbReference type="ARBA" id="ARBA00012867"/>
    </source>
</evidence>
<dbReference type="EC" id="1.3.3.4" evidence="5"/>
<feature type="chain" id="PRO_5017083855" description="protoporphyrinogen oxidase" evidence="17">
    <location>
        <begin position="22"/>
        <end position="1787"/>
    </location>
</feature>
<feature type="disulfide bond" evidence="14">
    <location>
        <begin position="281"/>
        <end position="295"/>
    </location>
</feature>
<dbReference type="SMART" id="SM00270">
    <property type="entry name" value="ChtBD1"/>
    <property type="match status" value="1"/>
</dbReference>
<dbReference type="SUPFAM" id="SSF51905">
    <property type="entry name" value="FAD/NAD(P)-binding domain"/>
    <property type="match status" value="1"/>
</dbReference>
<keyword evidence="12" id="KW-0170">Cobalt</keyword>
<dbReference type="Pfam" id="PF01522">
    <property type="entry name" value="Polysacc_deac_1"/>
    <property type="match status" value="1"/>
</dbReference>
<comment type="similarity">
    <text evidence="4">Belongs to the protoporphyrinogen/coproporphyrinogen oxidase family. Protoporphyrinogen oxidase subfamily.</text>
</comment>
<comment type="catalytic activity">
    <reaction evidence="13">
        <text>protoporphyrinogen IX + 3 O2 = protoporphyrin IX + 3 H2O2</text>
        <dbReference type="Rhea" id="RHEA:25576"/>
        <dbReference type="ChEBI" id="CHEBI:15379"/>
        <dbReference type="ChEBI" id="CHEBI:16240"/>
        <dbReference type="ChEBI" id="CHEBI:57306"/>
        <dbReference type="ChEBI" id="CHEBI:57307"/>
        <dbReference type="EC" id="1.3.3.4"/>
    </reaction>
</comment>
<evidence type="ECO:0000256" key="17">
    <source>
        <dbReference type="SAM" id="SignalP"/>
    </source>
</evidence>
<evidence type="ECO:0000313" key="20">
    <source>
        <dbReference type="EMBL" id="RAR03516.1"/>
    </source>
</evidence>
<dbReference type="GO" id="GO:0016810">
    <property type="term" value="F:hydrolase activity, acting on carbon-nitrogen (but not peptide) bonds"/>
    <property type="evidence" value="ECO:0007669"/>
    <property type="project" value="InterPro"/>
</dbReference>
<keyword evidence="14" id="KW-1015">Disulfide bond</keyword>
<comment type="cofactor">
    <cofactor evidence="1">
        <name>Co(2+)</name>
        <dbReference type="ChEBI" id="CHEBI:48828"/>
    </cofactor>
</comment>
<feature type="domain" description="Chitin-binding type-1" evidence="18">
    <location>
        <begin position="258"/>
        <end position="309"/>
    </location>
</feature>
<evidence type="ECO:0000256" key="11">
    <source>
        <dbReference type="ARBA" id="ARBA00023277"/>
    </source>
</evidence>
<keyword evidence="6 14" id="KW-0147">Chitin-binding</keyword>
<dbReference type="Gene3D" id="4.10.1000.30">
    <property type="match status" value="1"/>
</dbReference>
<feature type="compositionally biased region" description="Polar residues" evidence="15">
    <location>
        <begin position="777"/>
        <end position="789"/>
    </location>
</feature>
<feature type="region of interest" description="Disordered" evidence="15">
    <location>
        <begin position="777"/>
        <end position="826"/>
    </location>
</feature>
<feature type="transmembrane region" description="Helical" evidence="16">
    <location>
        <begin position="500"/>
        <end position="520"/>
    </location>
</feature>
<dbReference type="InterPro" id="IPR036188">
    <property type="entry name" value="FAD/NAD-bd_sf"/>
</dbReference>
<evidence type="ECO:0000256" key="12">
    <source>
        <dbReference type="ARBA" id="ARBA00023285"/>
    </source>
</evidence>
<dbReference type="EMBL" id="QGDH01000178">
    <property type="protein sequence ID" value="RAR03516.1"/>
    <property type="molecule type" value="Genomic_DNA"/>
</dbReference>
<feature type="compositionally biased region" description="Basic and acidic residues" evidence="15">
    <location>
        <begin position="628"/>
        <end position="645"/>
    </location>
</feature>
<feature type="region of interest" description="Disordered" evidence="15">
    <location>
        <begin position="578"/>
        <end position="668"/>
    </location>
</feature>
<dbReference type="GO" id="GO:0005975">
    <property type="term" value="P:carbohydrate metabolic process"/>
    <property type="evidence" value="ECO:0007669"/>
    <property type="project" value="InterPro"/>
</dbReference>
<proteinExistence type="inferred from homology"/>
<evidence type="ECO:0000256" key="7">
    <source>
        <dbReference type="ARBA" id="ARBA00022723"/>
    </source>
</evidence>
<evidence type="ECO:0000259" key="18">
    <source>
        <dbReference type="PROSITE" id="PS50941"/>
    </source>
</evidence>
<evidence type="ECO:0000256" key="15">
    <source>
        <dbReference type="SAM" id="MobiDB-lite"/>
    </source>
</evidence>
<dbReference type="InterPro" id="IPR002937">
    <property type="entry name" value="Amino_oxidase"/>
</dbReference>
<evidence type="ECO:0000313" key="21">
    <source>
        <dbReference type="Proteomes" id="UP000249619"/>
    </source>
</evidence>
<reference evidence="21" key="1">
    <citation type="submission" date="2018-05" db="EMBL/GenBank/DDBJ databases">
        <title>Draft genome sequence of Stemphylium lycopersici strain CIDEFI 213.</title>
        <authorList>
            <person name="Medina R."/>
            <person name="Franco M.E.E."/>
            <person name="Lucentini C.G."/>
            <person name="Saparrat M.C.N."/>
            <person name="Balatti P.A."/>
        </authorList>
    </citation>
    <scope>NUCLEOTIDE SEQUENCE [LARGE SCALE GENOMIC DNA]</scope>
    <source>
        <strain evidence="21">CIDEFI 213</strain>
    </source>
</reference>
<dbReference type="Gene3D" id="3.20.20.370">
    <property type="entry name" value="Glycoside hydrolase/deacetylase"/>
    <property type="match status" value="1"/>
</dbReference>
<dbReference type="CDD" id="cd00035">
    <property type="entry name" value="ChtBD1"/>
    <property type="match status" value="1"/>
</dbReference>
<dbReference type="Gene3D" id="1.10.340.40">
    <property type="entry name" value="Nuclear abundant poly(A) RNA-bind protein 2, N-terminal domain"/>
    <property type="match status" value="1"/>
</dbReference>
<dbReference type="PANTHER" id="PTHR46471">
    <property type="entry name" value="CHITIN DEACETYLASE"/>
    <property type="match status" value="1"/>
</dbReference>
<dbReference type="Gene3D" id="3.50.50.60">
    <property type="entry name" value="FAD/NAD(P)-binding domain"/>
    <property type="match status" value="1"/>
</dbReference>
<evidence type="ECO:0000259" key="19">
    <source>
        <dbReference type="PROSITE" id="PS51677"/>
    </source>
</evidence>
<dbReference type="InterPro" id="IPR001002">
    <property type="entry name" value="Chitin-bd_1"/>
</dbReference>
<dbReference type="Pfam" id="PF22683">
    <property type="entry name" value="Nab2-like_zf-CCCH"/>
    <property type="match status" value="1"/>
</dbReference>
<dbReference type="InterPro" id="IPR043094">
    <property type="entry name" value="Nab2/ZC3H14_N_sf"/>
</dbReference>
<evidence type="ECO:0000256" key="10">
    <source>
        <dbReference type="ARBA" id="ARBA00023244"/>
    </source>
</evidence>
<evidence type="ECO:0000256" key="4">
    <source>
        <dbReference type="ARBA" id="ARBA00010551"/>
    </source>
</evidence>
<dbReference type="PROSITE" id="PS51677">
    <property type="entry name" value="NODB"/>
    <property type="match status" value="1"/>
</dbReference>
<dbReference type="GO" id="GO:0004729">
    <property type="term" value="F:oxygen-dependent protoporphyrinogen oxidase activity"/>
    <property type="evidence" value="ECO:0007669"/>
    <property type="project" value="UniProtKB-EC"/>
</dbReference>
<dbReference type="GO" id="GO:0008061">
    <property type="term" value="F:chitin binding"/>
    <property type="evidence" value="ECO:0007669"/>
    <property type="project" value="UniProtKB-UniRule"/>
</dbReference>
<dbReference type="SUPFAM" id="SSF54373">
    <property type="entry name" value="FAD-linked reductases, C-terminal domain"/>
    <property type="match status" value="1"/>
</dbReference>
<evidence type="ECO:0000256" key="3">
    <source>
        <dbReference type="ARBA" id="ARBA00005073"/>
    </source>
</evidence>
<dbReference type="Pfam" id="PF20684">
    <property type="entry name" value="Fung_rhodopsin"/>
    <property type="match status" value="1"/>
</dbReference>